<comment type="cofactor">
    <cofactor evidence="6">
        <name>Fe(2+)</name>
        <dbReference type="ChEBI" id="CHEBI:29033"/>
    </cofactor>
    <text evidence="6">Binds 1 Fe(2+) ion per subunit.</text>
</comment>
<evidence type="ECO:0000313" key="9">
    <source>
        <dbReference type="Proteomes" id="UP000541470"/>
    </source>
</evidence>
<evidence type="ECO:0000313" key="8">
    <source>
        <dbReference type="EMBL" id="NML75475.1"/>
    </source>
</evidence>
<evidence type="ECO:0000256" key="5">
    <source>
        <dbReference type="PIRSR" id="PIRSR604574-1"/>
    </source>
</evidence>
<dbReference type="SUPFAM" id="SSF51197">
    <property type="entry name" value="Clavaminate synthase-like"/>
    <property type="match status" value="1"/>
</dbReference>
<proteinExistence type="predicted"/>
<dbReference type="GO" id="GO:0035513">
    <property type="term" value="P:oxidative RNA demethylation"/>
    <property type="evidence" value="ECO:0007669"/>
    <property type="project" value="TreeGrafter"/>
</dbReference>
<evidence type="ECO:0000256" key="2">
    <source>
        <dbReference type="ARBA" id="ARBA00022964"/>
    </source>
</evidence>
<feature type="binding site" evidence="5">
    <location>
        <begin position="198"/>
        <end position="204"/>
    </location>
    <ligand>
        <name>2-oxoglutarate</name>
        <dbReference type="ChEBI" id="CHEBI:16810"/>
    </ligand>
</feature>
<name>A0A7Y0AXT5_9HYPH</name>
<feature type="binding site" evidence="5">
    <location>
        <begin position="73"/>
        <end position="75"/>
    </location>
    <ligand>
        <name>substrate</name>
    </ligand>
</feature>
<evidence type="ECO:0000256" key="3">
    <source>
        <dbReference type="ARBA" id="ARBA00023002"/>
    </source>
</evidence>
<dbReference type="Gene3D" id="2.60.120.590">
    <property type="entry name" value="Alpha-ketoglutarate-dependent dioxygenase AlkB-like"/>
    <property type="match status" value="1"/>
</dbReference>
<feature type="binding site" evidence="5">
    <location>
        <position position="128"/>
    </location>
    <ligand>
        <name>substrate</name>
    </ligand>
</feature>
<dbReference type="InterPro" id="IPR027450">
    <property type="entry name" value="AlkB-like"/>
</dbReference>
<protein>
    <submittedName>
        <fullName evidence="8">Alpha-ketoglutarate-dependent dioxygenase AlkB</fullName>
    </submittedName>
</protein>
<dbReference type="Pfam" id="PF13532">
    <property type="entry name" value="2OG-FeII_Oxy_2"/>
    <property type="match status" value="1"/>
</dbReference>
<keyword evidence="1 6" id="KW-0479">Metal-binding</keyword>
<feature type="binding site" evidence="5">
    <location>
        <position position="154"/>
    </location>
    <ligand>
        <name>substrate</name>
    </ligand>
</feature>
<dbReference type="InterPro" id="IPR037151">
    <property type="entry name" value="AlkB-like_sf"/>
</dbReference>
<feature type="binding site" evidence="6">
    <location>
        <position position="180"/>
    </location>
    <ligand>
        <name>Fe cation</name>
        <dbReference type="ChEBI" id="CHEBI:24875"/>
        <note>catalytic</note>
    </ligand>
</feature>
<feature type="binding site" evidence="5">
    <location>
        <position position="65"/>
    </location>
    <ligand>
        <name>substrate</name>
    </ligand>
</feature>
<dbReference type="EMBL" id="JABBGK010000003">
    <property type="protein sequence ID" value="NML75475.1"/>
    <property type="molecule type" value="Genomic_DNA"/>
</dbReference>
<keyword evidence="4 6" id="KW-0408">Iron</keyword>
<comment type="caution">
    <text evidence="8">The sequence shown here is derived from an EMBL/GenBank/DDBJ whole genome shotgun (WGS) entry which is preliminary data.</text>
</comment>
<dbReference type="GO" id="GO:0035515">
    <property type="term" value="F:oxidative RNA demethylase activity"/>
    <property type="evidence" value="ECO:0007669"/>
    <property type="project" value="TreeGrafter"/>
</dbReference>
<dbReference type="RefSeq" id="WP_169593049.1">
    <property type="nucleotide sequence ID" value="NZ_JABBGK010000003.1"/>
</dbReference>
<dbReference type="PANTHER" id="PTHR16557:SF2">
    <property type="entry name" value="NUCLEIC ACID DIOXYGENASE ALKBH1"/>
    <property type="match status" value="1"/>
</dbReference>
<evidence type="ECO:0000256" key="1">
    <source>
        <dbReference type="ARBA" id="ARBA00022723"/>
    </source>
</evidence>
<feature type="binding site" evidence="6">
    <location>
        <position position="126"/>
    </location>
    <ligand>
        <name>Fe cation</name>
        <dbReference type="ChEBI" id="CHEBI:24875"/>
        <note>catalytic</note>
    </ligand>
</feature>
<keyword evidence="3" id="KW-0560">Oxidoreductase</keyword>
<feature type="domain" description="Fe2OG dioxygenase" evidence="7">
    <location>
        <begin position="106"/>
        <end position="207"/>
    </location>
</feature>
<dbReference type="AlphaFoldDB" id="A0A7Y0AXT5"/>
<evidence type="ECO:0000256" key="4">
    <source>
        <dbReference type="ARBA" id="ARBA00023004"/>
    </source>
</evidence>
<dbReference type="PANTHER" id="PTHR16557">
    <property type="entry name" value="ALKYLATED DNA REPAIR PROTEIN ALKB-RELATED"/>
    <property type="match status" value="1"/>
</dbReference>
<organism evidence="8 9">
    <name type="scientific">Rhizobium terricola</name>
    <dbReference type="NCBI Taxonomy" id="2728849"/>
    <lineage>
        <taxon>Bacteria</taxon>
        <taxon>Pseudomonadati</taxon>
        <taxon>Pseudomonadota</taxon>
        <taxon>Alphaproteobacteria</taxon>
        <taxon>Hyphomicrobiales</taxon>
        <taxon>Rhizobiaceae</taxon>
        <taxon>Rhizobium/Agrobacterium group</taxon>
        <taxon>Rhizobium</taxon>
    </lineage>
</organism>
<sequence length="208" mass="23061">MPERAKRTLPEGLRYLPDLIDRKDQEELVATIRAIVAEAPLFVPAMPGTGKEMSVRMTNCGSLGWVTDRERGYRYQSTHPVTGKPWPAIPETLLGIWEKVSGYDKPPEACLVNFYDDGARMGLHQDRDEKDFDAPVVSISLGNSCLFRVGGTDRKDPTMSLKLSSGDVFVIGGQGRLCFHGVDRIYPATSTLLKNGGRINLTLRRVNP</sequence>
<evidence type="ECO:0000259" key="7">
    <source>
        <dbReference type="PROSITE" id="PS51471"/>
    </source>
</evidence>
<dbReference type="InterPro" id="IPR004574">
    <property type="entry name" value="Alkb"/>
</dbReference>
<gene>
    <name evidence="8" type="ORF">HHL25_15190</name>
</gene>
<accession>A0A7Y0AXT5</accession>
<dbReference type="GO" id="GO:0008198">
    <property type="term" value="F:ferrous iron binding"/>
    <property type="evidence" value="ECO:0007669"/>
    <property type="project" value="TreeGrafter"/>
</dbReference>
<feature type="binding site" evidence="6">
    <location>
        <position position="124"/>
    </location>
    <ligand>
        <name>Fe cation</name>
        <dbReference type="ChEBI" id="CHEBI:24875"/>
        <note>catalytic</note>
    </ligand>
</feature>
<evidence type="ECO:0000256" key="6">
    <source>
        <dbReference type="PIRSR" id="PIRSR604574-2"/>
    </source>
</evidence>
<dbReference type="GO" id="GO:0035516">
    <property type="term" value="F:broad specificity oxidative DNA demethylase activity"/>
    <property type="evidence" value="ECO:0007669"/>
    <property type="project" value="TreeGrafter"/>
</dbReference>
<dbReference type="Proteomes" id="UP000541470">
    <property type="component" value="Unassembled WGS sequence"/>
</dbReference>
<dbReference type="PROSITE" id="PS51471">
    <property type="entry name" value="FE2OG_OXY"/>
    <property type="match status" value="1"/>
</dbReference>
<keyword evidence="9" id="KW-1185">Reference proteome</keyword>
<reference evidence="8 9" key="1">
    <citation type="submission" date="2020-04" db="EMBL/GenBank/DDBJ databases">
        <title>Rhizobium sp. S-51 isolated from soil.</title>
        <authorList>
            <person name="Dahal R.H."/>
        </authorList>
    </citation>
    <scope>NUCLEOTIDE SEQUENCE [LARGE SCALE GENOMIC DNA]</scope>
    <source>
        <strain evidence="8 9">S-51</strain>
    </source>
</reference>
<dbReference type="InterPro" id="IPR005123">
    <property type="entry name" value="Oxoglu/Fe-dep_dioxygenase_dom"/>
</dbReference>
<keyword evidence="2 8" id="KW-0223">Dioxygenase</keyword>
<dbReference type="GO" id="GO:0005737">
    <property type="term" value="C:cytoplasm"/>
    <property type="evidence" value="ECO:0007669"/>
    <property type="project" value="TreeGrafter"/>
</dbReference>
<feature type="binding site" evidence="5">
    <location>
        <begin position="113"/>
        <end position="115"/>
    </location>
    <ligand>
        <name>2-oxoglutarate</name>
        <dbReference type="ChEBI" id="CHEBI:16810"/>
    </ligand>
</feature>